<keyword evidence="4" id="KW-1185">Reference proteome</keyword>
<evidence type="ECO:0000313" key="4">
    <source>
        <dbReference type="Proteomes" id="UP001498238"/>
    </source>
</evidence>
<gene>
    <name evidence="3" type="ORF">NCCP602_00540</name>
</gene>
<feature type="domain" description="Activator of Hsp90 ATPase homologue 1/2-like C-terminal" evidence="2">
    <location>
        <begin position="21"/>
        <end position="161"/>
    </location>
</feature>
<sequence>MNAELENDVIGLRMQRELPGSPAEVFAAYTTPERQRLWLSMLGPDEGEVETTVDLRVGGQWEARFRPNPQTRVHDIQTYREIDRPYRLVSDLVAESIIDGQAMPVLESHIVMTFEPRDTAAGVGTGTLVTVEQTGFPAAEMRDFFMGVVWPGGLDRLGACVAGLDHSDGTSR</sequence>
<dbReference type="InterPro" id="IPR023393">
    <property type="entry name" value="START-like_dom_sf"/>
</dbReference>
<proteinExistence type="inferred from homology"/>
<protein>
    <recommendedName>
        <fullName evidence="2">Activator of Hsp90 ATPase homologue 1/2-like C-terminal domain-containing protein</fullName>
    </recommendedName>
</protein>
<evidence type="ECO:0000259" key="2">
    <source>
        <dbReference type="Pfam" id="PF08327"/>
    </source>
</evidence>
<dbReference type="RefSeq" id="WP_259786702.1">
    <property type="nucleotide sequence ID" value="NZ_BAAAAF010000001.1"/>
</dbReference>
<name>A0ABP3C371_9MICO</name>
<dbReference type="Pfam" id="PF08327">
    <property type="entry name" value="AHSA1"/>
    <property type="match status" value="1"/>
</dbReference>
<dbReference type="InterPro" id="IPR013538">
    <property type="entry name" value="ASHA1/2-like_C"/>
</dbReference>
<evidence type="ECO:0000256" key="1">
    <source>
        <dbReference type="ARBA" id="ARBA00006817"/>
    </source>
</evidence>
<dbReference type="Gene3D" id="3.30.530.20">
    <property type="match status" value="1"/>
</dbReference>
<evidence type="ECO:0000313" key="3">
    <source>
        <dbReference type="EMBL" id="GAA0034093.1"/>
    </source>
</evidence>
<accession>A0ABP3C371</accession>
<reference evidence="3 4" key="1">
    <citation type="submission" date="2024-01" db="EMBL/GenBank/DDBJ databases">
        <title>Characterization of antibiotic resistant novel bacterial strains and their environmental applications.</title>
        <authorList>
            <person name="Manzoor S."/>
            <person name="Abbas S."/>
            <person name="Arshad M."/>
            <person name="Ahmed I."/>
        </authorList>
    </citation>
    <scope>NUCLEOTIDE SEQUENCE [LARGE SCALE GENOMIC DNA]</scope>
    <source>
        <strain evidence="3 4">NCCP-602</strain>
    </source>
</reference>
<dbReference type="CDD" id="cd07814">
    <property type="entry name" value="SRPBCC_CalC_Aha1-like"/>
    <property type="match status" value="1"/>
</dbReference>
<dbReference type="SUPFAM" id="SSF55961">
    <property type="entry name" value="Bet v1-like"/>
    <property type="match status" value="1"/>
</dbReference>
<dbReference type="EMBL" id="BAAAAF010000001">
    <property type="protein sequence ID" value="GAA0034093.1"/>
    <property type="molecule type" value="Genomic_DNA"/>
</dbReference>
<comment type="caution">
    <text evidence="3">The sequence shown here is derived from an EMBL/GenBank/DDBJ whole genome shotgun (WGS) entry which is preliminary data.</text>
</comment>
<comment type="similarity">
    <text evidence="1">Belongs to the AHA1 family.</text>
</comment>
<organism evidence="3 4">
    <name type="scientific">Brevibacterium metallidurans</name>
    <dbReference type="NCBI Taxonomy" id="1482676"/>
    <lineage>
        <taxon>Bacteria</taxon>
        <taxon>Bacillati</taxon>
        <taxon>Actinomycetota</taxon>
        <taxon>Actinomycetes</taxon>
        <taxon>Micrococcales</taxon>
        <taxon>Brevibacteriaceae</taxon>
        <taxon>Brevibacterium</taxon>
    </lineage>
</organism>
<dbReference type="Proteomes" id="UP001498238">
    <property type="component" value="Unassembled WGS sequence"/>
</dbReference>